<dbReference type="AlphaFoldDB" id="A0A4Q1TK65"/>
<organism evidence="1 2">
    <name type="scientific">Rhizobium leguminosarum</name>
    <dbReference type="NCBI Taxonomy" id="384"/>
    <lineage>
        <taxon>Bacteria</taxon>
        <taxon>Pseudomonadati</taxon>
        <taxon>Pseudomonadota</taxon>
        <taxon>Alphaproteobacteria</taxon>
        <taxon>Hyphomicrobiales</taxon>
        <taxon>Rhizobiaceae</taxon>
        <taxon>Rhizobium/Agrobacterium group</taxon>
        <taxon>Rhizobium</taxon>
    </lineage>
</organism>
<protein>
    <submittedName>
        <fullName evidence="1">Uncharacterized protein</fullName>
    </submittedName>
</protein>
<proteinExistence type="predicted"/>
<evidence type="ECO:0000313" key="1">
    <source>
        <dbReference type="EMBL" id="RXT18844.1"/>
    </source>
</evidence>
<comment type="caution">
    <text evidence="1">The sequence shown here is derived from an EMBL/GenBank/DDBJ whole genome shotgun (WGS) entry which is preliminary data.</text>
</comment>
<name>A0A4Q1TK65_RHILE</name>
<gene>
    <name evidence="1" type="ORF">B5P46_28255</name>
</gene>
<dbReference type="EMBL" id="MZMU01000019">
    <property type="protein sequence ID" value="RXT18844.1"/>
    <property type="molecule type" value="Genomic_DNA"/>
</dbReference>
<accession>A0A4Q1TK65</accession>
<reference evidence="1 2" key="1">
    <citation type="submission" date="2017-03" db="EMBL/GenBank/DDBJ databases">
        <authorList>
            <person name="Safronova V.I."/>
            <person name="Sazanova A.L."/>
            <person name="Chirak E.R."/>
        </authorList>
    </citation>
    <scope>NUCLEOTIDE SEQUENCE [LARGE SCALE GENOMIC DNA]</scope>
    <source>
        <strain evidence="1 2">Tri-43</strain>
    </source>
</reference>
<dbReference type="Proteomes" id="UP000290767">
    <property type="component" value="Unassembled WGS sequence"/>
</dbReference>
<sequence>MKYLASIGPAIKIHWRDVKDCGPDTEERLKIRGFIETFPQENYPDRIGYYMLTDEGFAASQESGT</sequence>
<evidence type="ECO:0000313" key="2">
    <source>
        <dbReference type="Proteomes" id="UP000290767"/>
    </source>
</evidence>